<sequence>MARQYKLARKMKKIALTAAAKELGVSQPTLSSWESERKAPSIEGLIRMSEYYHVSTDFLLGLTTESDPRKDWIEPVDPSVLPALHETPVYIPEKGWAFVDAVEKCLRFADGSVMQNEAVKEVFIIPPAYALPATPEQEPIPKNQLQDYDEVWVEPISADHALREELRGWYHMKVRYVENEVGQRFYMDFYGAKWLAFSEMGGTKE</sequence>
<name>A0A9D2QVB0_9FIRM</name>
<dbReference type="SMART" id="SM00530">
    <property type="entry name" value="HTH_XRE"/>
    <property type="match status" value="1"/>
</dbReference>
<gene>
    <name evidence="3" type="ORF">H9914_03745</name>
</gene>
<keyword evidence="1" id="KW-0238">DNA-binding</keyword>
<dbReference type="AlphaFoldDB" id="A0A9D2QVB0"/>
<dbReference type="Proteomes" id="UP000823892">
    <property type="component" value="Unassembled WGS sequence"/>
</dbReference>
<evidence type="ECO:0000259" key="2">
    <source>
        <dbReference type="PROSITE" id="PS50943"/>
    </source>
</evidence>
<evidence type="ECO:0000313" key="3">
    <source>
        <dbReference type="EMBL" id="HJD28096.1"/>
    </source>
</evidence>
<dbReference type="GO" id="GO:0003677">
    <property type="term" value="F:DNA binding"/>
    <property type="evidence" value="ECO:0007669"/>
    <property type="project" value="UniProtKB-KW"/>
</dbReference>
<dbReference type="Pfam" id="PF01381">
    <property type="entry name" value="HTH_3"/>
    <property type="match status" value="1"/>
</dbReference>
<proteinExistence type="predicted"/>
<evidence type="ECO:0000256" key="1">
    <source>
        <dbReference type="ARBA" id="ARBA00023125"/>
    </source>
</evidence>
<dbReference type="Gene3D" id="1.10.260.40">
    <property type="entry name" value="lambda repressor-like DNA-binding domains"/>
    <property type="match status" value="1"/>
</dbReference>
<dbReference type="InterPro" id="IPR001387">
    <property type="entry name" value="Cro/C1-type_HTH"/>
</dbReference>
<evidence type="ECO:0000313" key="4">
    <source>
        <dbReference type="Proteomes" id="UP000823892"/>
    </source>
</evidence>
<dbReference type="SUPFAM" id="SSF47413">
    <property type="entry name" value="lambda repressor-like DNA-binding domains"/>
    <property type="match status" value="1"/>
</dbReference>
<dbReference type="PANTHER" id="PTHR46558">
    <property type="entry name" value="TRACRIPTIONAL REGULATORY PROTEIN-RELATED-RELATED"/>
    <property type="match status" value="1"/>
</dbReference>
<accession>A0A9D2QVB0</accession>
<reference evidence="3" key="1">
    <citation type="journal article" date="2021" name="PeerJ">
        <title>Extensive microbial diversity within the chicken gut microbiome revealed by metagenomics and culture.</title>
        <authorList>
            <person name="Gilroy R."/>
            <person name="Ravi A."/>
            <person name="Getino M."/>
            <person name="Pursley I."/>
            <person name="Horton D.L."/>
            <person name="Alikhan N.F."/>
            <person name="Baker D."/>
            <person name="Gharbi K."/>
            <person name="Hall N."/>
            <person name="Watson M."/>
            <person name="Adriaenssens E.M."/>
            <person name="Foster-Nyarko E."/>
            <person name="Jarju S."/>
            <person name="Secka A."/>
            <person name="Antonio M."/>
            <person name="Oren A."/>
            <person name="Chaudhuri R.R."/>
            <person name="La Ragione R."/>
            <person name="Hildebrand F."/>
            <person name="Pallen M.J."/>
        </authorList>
    </citation>
    <scope>NUCLEOTIDE SEQUENCE</scope>
    <source>
        <strain evidence="3">ChiBcec6-4105</strain>
    </source>
</reference>
<dbReference type="InterPro" id="IPR010982">
    <property type="entry name" value="Lambda_DNA-bd_dom_sf"/>
</dbReference>
<feature type="domain" description="HTH cro/C1-type" evidence="2">
    <location>
        <begin position="6"/>
        <end position="59"/>
    </location>
</feature>
<comment type="caution">
    <text evidence="3">The sequence shown here is derived from an EMBL/GenBank/DDBJ whole genome shotgun (WGS) entry which is preliminary data.</text>
</comment>
<dbReference type="PROSITE" id="PS50943">
    <property type="entry name" value="HTH_CROC1"/>
    <property type="match status" value="1"/>
</dbReference>
<reference evidence="3" key="2">
    <citation type="submission" date="2021-04" db="EMBL/GenBank/DDBJ databases">
        <authorList>
            <person name="Gilroy R."/>
        </authorList>
    </citation>
    <scope>NUCLEOTIDE SEQUENCE</scope>
    <source>
        <strain evidence="3">ChiBcec6-4105</strain>
    </source>
</reference>
<dbReference type="CDD" id="cd00093">
    <property type="entry name" value="HTH_XRE"/>
    <property type="match status" value="1"/>
</dbReference>
<protein>
    <submittedName>
        <fullName evidence="3">Helix-turn-helix domain-containing protein</fullName>
    </submittedName>
</protein>
<organism evidence="3 4">
    <name type="scientific">Candidatus Blautia avicola</name>
    <dbReference type="NCBI Taxonomy" id="2838483"/>
    <lineage>
        <taxon>Bacteria</taxon>
        <taxon>Bacillati</taxon>
        <taxon>Bacillota</taxon>
        <taxon>Clostridia</taxon>
        <taxon>Lachnospirales</taxon>
        <taxon>Lachnospiraceae</taxon>
        <taxon>Blautia</taxon>
    </lineage>
</organism>
<dbReference type="EMBL" id="DWUY01000082">
    <property type="protein sequence ID" value="HJD28096.1"/>
    <property type="molecule type" value="Genomic_DNA"/>
</dbReference>
<dbReference type="PANTHER" id="PTHR46558:SF11">
    <property type="entry name" value="HTH-TYPE TRANSCRIPTIONAL REGULATOR XRE"/>
    <property type="match status" value="1"/>
</dbReference>